<evidence type="ECO:0000313" key="5">
    <source>
        <dbReference type="EMBL" id="SDR52531.1"/>
    </source>
</evidence>
<gene>
    <name evidence="5" type="ORF">SAMN05443245_7216</name>
</gene>
<keyword evidence="1 5" id="KW-0808">Transferase</keyword>
<dbReference type="InterPro" id="IPR016181">
    <property type="entry name" value="Acyl_CoA_acyltransferase"/>
</dbReference>
<accession>A0A1H1JR98</accession>
<evidence type="ECO:0000259" key="4">
    <source>
        <dbReference type="PROSITE" id="PS51186"/>
    </source>
</evidence>
<dbReference type="SUPFAM" id="SSF55729">
    <property type="entry name" value="Acyl-CoA N-acyltransferases (Nat)"/>
    <property type="match status" value="1"/>
</dbReference>
<dbReference type="InterPro" id="IPR051531">
    <property type="entry name" value="N-acetyltransferase"/>
</dbReference>
<dbReference type="GO" id="GO:0008999">
    <property type="term" value="F:protein-N-terminal-alanine acetyltransferase activity"/>
    <property type="evidence" value="ECO:0007669"/>
    <property type="project" value="TreeGrafter"/>
</dbReference>
<dbReference type="OrthoDB" id="9801656at2"/>
<reference evidence="6" key="1">
    <citation type="submission" date="2016-10" db="EMBL/GenBank/DDBJ databases">
        <authorList>
            <person name="Varghese N."/>
        </authorList>
    </citation>
    <scope>NUCLEOTIDE SEQUENCE [LARGE SCALE GENOMIC DNA]</scope>
    <source>
        <strain evidence="6">GAS106B</strain>
    </source>
</reference>
<dbReference type="Proteomes" id="UP000183487">
    <property type="component" value="Unassembled WGS sequence"/>
</dbReference>
<protein>
    <submittedName>
        <fullName evidence="5">Ribosomal-protein-alanine N-acetyltransferase</fullName>
    </submittedName>
</protein>
<comment type="similarity">
    <text evidence="3">Belongs to the acetyltransferase family. RimJ subfamily.</text>
</comment>
<dbReference type="PANTHER" id="PTHR43792">
    <property type="entry name" value="GNAT FAMILY, PUTATIVE (AFU_ORTHOLOGUE AFUA_3G00765)-RELATED-RELATED"/>
    <property type="match status" value="1"/>
</dbReference>
<evidence type="ECO:0000256" key="1">
    <source>
        <dbReference type="ARBA" id="ARBA00022679"/>
    </source>
</evidence>
<organism evidence="5 6">
    <name type="scientific">Paraburkholderia fungorum</name>
    <dbReference type="NCBI Taxonomy" id="134537"/>
    <lineage>
        <taxon>Bacteria</taxon>
        <taxon>Pseudomonadati</taxon>
        <taxon>Pseudomonadota</taxon>
        <taxon>Betaproteobacteria</taxon>
        <taxon>Burkholderiales</taxon>
        <taxon>Burkholderiaceae</taxon>
        <taxon>Paraburkholderia</taxon>
    </lineage>
</organism>
<dbReference type="PROSITE" id="PS51186">
    <property type="entry name" value="GNAT"/>
    <property type="match status" value="1"/>
</dbReference>
<keyword evidence="2" id="KW-0012">Acyltransferase</keyword>
<feature type="domain" description="N-acetyltransferase" evidence="4">
    <location>
        <begin position="20"/>
        <end position="170"/>
    </location>
</feature>
<name>A0A1H1JR98_9BURK</name>
<dbReference type="InterPro" id="IPR000182">
    <property type="entry name" value="GNAT_dom"/>
</dbReference>
<dbReference type="AlphaFoldDB" id="A0A1H1JR98"/>
<dbReference type="EMBL" id="FNKP01000003">
    <property type="protein sequence ID" value="SDR52531.1"/>
    <property type="molecule type" value="Genomic_DNA"/>
</dbReference>
<evidence type="ECO:0000313" key="6">
    <source>
        <dbReference type="Proteomes" id="UP000183487"/>
    </source>
</evidence>
<evidence type="ECO:0000256" key="3">
    <source>
        <dbReference type="ARBA" id="ARBA00038502"/>
    </source>
</evidence>
<sequence>MIQICHPALSDAHELLAFEMENRSYFEEWINARPNEYYDAIAVREAIGSAMADAEGDRAYQYFIRLEGTIIGRVNLTTVTRPYFNKATLGYRIGKRFAGLGYASQAVKLAMEIAASELKLSRVEAIVRPQNFASMRVLERNEFVAFGKARRSMYLHGAWHDLVYYERHLGETDEPPAISR</sequence>
<proteinExistence type="inferred from homology"/>
<dbReference type="Gene3D" id="3.40.630.30">
    <property type="match status" value="1"/>
</dbReference>
<evidence type="ECO:0000256" key="2">
    <source>
        <dbReference type="ARBA" id="ARBA00023315"/>
    </source>
</evidence>
<dbReference type="Pfam" id="PF13302">
    <property type="entry name" value="Acetyltransf_3"/>
    <property type="match status" value="1"/>
</dbReference>
<dbReference type="RefSeq" id="WP_074772971.1">
    <property type="nucleotide sequence ID" value="NZ_FNKP01000003.1"/>
</dbReference>
<dbReference type="PANTHER" id="PTHR43792:SF8">
    <property type="entry name" value="[RIBOSOMAL PROTEIN US5]-ALANINE N-ACETYLTRANSFERASE"/>
    <property type="match status" value="1"/>
</dbReference>
<dbReference type="GO" id="GO:0005737">
    <property type="term" value="C:cytoplasm"/>
    <property type="evidence" value="ECO:0007669"/>
    <property type="project" value="TreeGrafter"/>
</dbReference>
<keyword evidence="6" id="KW-1185">Reference proteome</keyword>